<sequence>MSMMDLKSCLCFINFIQSELMLPRSKVN</sequence>
<organism evidence="1">
    <name type="scientific">Arundo donax</name>
    <name type="common">Giant reed</name>
    <name type="synonym">Donax arundinaceus</name>
    <dbReference type="NCBI Taxonomy" id="35708"/>
    <lineage>
        <taxon>Eukaryota</taxon>
        <taxon>Viridiplantae</taxon>
        <taxon>Streptophyta</taxon>
        <taxon>Embryophyta</taxon>
        <taxon>Tracheophyta</taxon>
        <taxon>Spermatophyta</taxon>
        <taxon>Magnoliopsida</taxon>
        <taxon>Liliopsida</taxon>
        <taxon>Poales</taxon>
        <taxon>Poaceae</taxon>
        <taxon>PACMAD clade</taxon>
        <taxon>Arundinoideae</taxon>
        <taxon>Arundineae</taxon>
        <taxon>Arundo</taxon>
    </lineage>
</organism>
<reference evidence="1" key="1">
    <citation type="submission" date="2014-09" db="EMBL/GenBank/DDBJ databases">
        <authorList>
            <person name="Magalhaes I.L.F."/>
            <person name="Oliveira U."/>
            <person name="Santos F.R."/>
            <person name="Vidigal T.H.D.A."/>
            <person name="Brescovit A.D."/>
            <person name="Santos A.J."/>
        </authorList>
    </citation>
    <scope>NUCLEOTIDE SEQUENCE</scope>
    <source>
        <tissue evidence="1">Shoot tissue taken approximately 20 cm above the soil surface</tissue>
    </source>
</reference>
<proteinExistence type="predicted"/>
<accession>A0A0A8YCA3</accession>
<name>A0A0A8YCA3_ARUDO</name>
<reference evidence="1" key="2">
    <citation type="journal article" date="2015" name="Data Brief">
        <title>Shoot transcriptome of the giant reed, Arundo donax.</title>
        <authorList>
            <person name="Barrero R.A."/>
            <person name="Guerrero F.D."/>
            <person name="Moolhuijzen P."/>
            <person name="Goolsby J.A."/>
            <person name="Tidwell J."/>
            <person name="Bellgard S.E."/>
            <person name="Bellgard M.I."/>
        </authorList>
    </citation>
    <scope>NUCLEOTIDE SEQUENCE</scope>
    <source>
        <tissue evidence="1">Shoot tissue taken approximately 20 cm above the soil surface</tissue>
    </source>
</reference>
<dbReference type="EMBL" id="GBRH01274877">
    <property type="protein sequence ID" value="JAD23018.1"/>
    <property type="molecule type" value="Transcribed_RNA"/>
</dbReference>
<evidence type="ECO:0000313" key="1">
    <source>
        <dbReference type="EMBL" id="JAD23018.1"/>
    </source>
</evidence>
<protein>
    <submittedName>
        <fullName evidence="1">Uncharacterized protein</fullName>
    </submittedName>
</protein>
<dbReference type="AlphaFoldDB" id="A0A0A8YCA3"/>